<keyword evidence="5" id="KW-1015">Disulfide bond</keyword>
<keyword evidence="9" id="KW-0732">Signal</keyword>
<keyword evidence="2" id="KW-0645">Protease</keyword>
<feature type="signal peptide" evidence="9">
    <location>
        <begin position="1"/>
        <end position="16"/>
    </location>
</feature>
<keyword evidence="4" id="KW-0788">Thiol protease</keyword>
<accession>A0A7R8Z0C5</accession>
<evidence type="ECO:0000313" key="13">
    <source>
        <dbReference type="Proteomes" id="UP000594454"/>
    </source>
</evidence>
<dbReference type="Pfam" id="PF08246">
    <property type="entry name" value="Inhibitor_I29"/>
    <property type="match status" value="1"/>
</dbReference>
<dbReference type="GO" id="GO:0004197">
    <property type="term" value="F:cysteine-type endopeptidase activity"/>
    <property type="evidence" value="ECO:0007669"/>
    <property type="project" value="UniProtKB-EC"/>
</dbReference>
<organism evidence="12 13">
    <name type="scientific">Hermetia illucens</name>
    <name type="common">Black soldier fly</name>
    <dbReference type="NCBI Taxonomy" id="343691"/>
    <lineage>
        <taxon>Eukaryota</taxon>
        <taxon>Metazoa</taxon>
        <taxon>Ecdysozoa</taxon>
        <taxon>Arthropoda</taxon>
        <taxon>Hexapoda</taxon>
        <taxon>Insecta</taxon>
        <taxon>Pterygota</taxon>
        <taxon>Neoptera</taxon>
        <taxon>Endopterygota</taxon>
        <taxon>Diptera</taxon>
        <taxon>Brachycera</taxon>
        <taxon>Stratiomyomorpha</taxon>
        <taxon>Stratiomyidae</taxon>
        <taxon>Hermetiinae</taxon>
        <taxon>Hermetia</taxon>
    </lineage>
</organism>
<evidence type="ECO:0000256" key="8">
    <source>
        <dbReference type="ARBA" id="ARBA00063237"/>
    </source>
</evidence>
<evidence type="ECO:0000256" key="7">
    <source>
        <dbReference type="ARBA" id="ARBA00038911"/>
    </source>
</evidence>
<dbReference type="InterPro" id="IPR000668">
    <property type="entry name" value="Peptidase_C1A_C"/>
</dbReference>
<dbReference type="AlphaFoldDB" id="A0A7R8Z0C5"/>
<feature type="domain" description="Cathepsin propeptide inhibitor" evidence="11">
    <location>
        <begin position="26"/>
        <end position="86"/>
    </location>
</feature>
<evidence type="ECO:0000256" key="5">
    <source>
        <dbReference type="ARBA" id="ARBA00023157"/>
    </source>
</evidence>
<evidence type="ECO:0000313" key="12">
    <source>
        <dbReference type="EMBL" id="CAD7088591.1"/>
    </source>
</evidence>
<dbReference type="SMART" id="SM00848">
    <property type="entry name" value="Inhibitor_I29"/>
    <property type="match status" value="1"/>
</dbReference>
<dbReference type="InterPro" id="IPR025660">
    <property type="entry name" value="Pept_his_AS"/>
</dbReference>
<evidence type="ECO:0000256" key="6">
    <source>
        <dbReference type="ARBA" id="ARBA00036319"/>
    </source>
</evidence>
<dbReference type="PRINTS" id="PR00705">
    <property type="entry name" value="PAPAIN"/>
</dbReference>
<dbReference type="OrthoDB" id="10253408at2759"/>
<evidence type="ECO:0000259" key="11">
    <source>
        <dbReference type="SMART" id="SM00848"/>
    </source>
</evidence>
<evidence type="ECO:0000256" key="1">
    <source>
        <dbReference type="ARBA" id="ARBA00008455"/>
    </source>
</evidence>
<dbReference type="InterPro" id="IPR038765">
    <property type="entry name" value="Papain-like_cys_pep_sf"/>
</dbReference>
<dbReference type="InParanoid" id="A0A7R8Z0C5"/>
<dbReference type="InterPro" id="IPR039417">
    <property type="entry name" value="Peptidase_C1A_papain-like"/>
</dbReference>
<keyword evidence="3" id="KW-0378">Hydrolase</keyword>
<protein>
    <recommendedName>
        <fullName evidence="7">cathepsin L</fullName>
        <ecNumber evidence="7">3.4.22.15</ecNumber>
    </recommendedName>
</protein>
<comment type="similarity">
    <text evidence="1">Belongs to the peptidase C1 family.</text>
</comment>
<dbReference type="PROSITE" id="PS00639">
    <property type="entry name" value="THIOL_PROTEASE_HIS"/>
    <property type="match status" value="1"/>
</dbReference>
<sequence length="342" mass="38953">MLISSVLFALIGLGFALSSHQLEKEWKQFQLAHDRFYKNPAELRFRKRVFNKNLENIKKHNEEYKAGLQSYMKAVNKFTDLTYEEVQKKLLKYKGNVASEARRDSNVDLDILQVDDNELPDSVDFREKGYVTPVKNQGECGSFWAFSAVGAIEGQLYAVTKKLVSLSEQELVDCSDTNCGCFIGDMEDAFEDLKRLGGIATEESYPYKAKEDNCTLKKDMVVAKVTGYKVLPKDESELKKAVALKGPISVAIEVTHNFLTYKKGIFYDRLCSGDEENINHAVLVVGYGEDNSTGKDYWIVKNSWGTEWGDNGYIKMRRNRRNNCNIASFASYPLVKPKRKLF</sequence>
<gene>
    <name evidence="12" type="ORF">HERILL_LOCUS11201</name>
</gene>
<keyword evidence="13" id="KW-1185">Reference proteome</keyword>
<proteinExistence type="inferred from homology"/>
<dbReference type="InterPro" id="IPR025661">
    <property type="entry name" value="Pept_asp_AS"/>
</dbReference>
<dbReference type="Proteomes" id="UP000594454">
    <property type="component" value="Chromosome 4"/>
</dbReference>
<feature type="domain" description="Peptidase C1A papain C-terminal" evidence="10">
    <location>
        <begin position="119"/>
        <end position="334"/>
    </location>
</feature>
<reference evidence="12 13" key="1">
    <citation type="submission" date="2020-11" db="EMBL/GenBank/DDBJ databases">
        <authorList>
            <person name="Wallbank WR R."/>
            <person name="Pardo Diaz C."/>
            <person name="Kozak K."/>
            <person name="Martin S."/>
            <person name="Jiggins C."/>
            <person name="Moest M."/>
            <person name="Warren A I."/>
            <person name="Generalovic N T."/>
            <person name="Byers J.R.P. K."/>
            <person name="Montejo-Kovacevich G."/>
            <person name="Yen C E."/>
        </authorList>
    </citation>
    <scope>NUCLEOTIDE SEQUENCE [LARGE SCALE GENOMIC DNA]</scope>
</reference>
<evidence type="ECO:0000256" key="2">
    <source>
        <dbReference type="ARBA" id="ARBA00022670"/>
    </source>
</evidence>
<dbReference type="InterPro" id="IPR013201">
    <property type="entry name" value="Prot_inhib_I29"/>
</dbReference>
<dbReference type="Pfam" id="PF00112">
    <property type="entry name" value="Peptidase_C1"/>
    <property type="match status" value="1"/>
</dbReference>
<dbReference type="PANTHER" id="PTHR12411">
    <property type="entry name" value="CYSTEINE PROTEASE FAMILY C1-RELATED"/>
    <property type="match status" value="1"/>
</dbReference>
<feature type="chain" id="PRO_5030974054" description="cathepsin L" evidence="9">
    <location>
        <begin position="17"/>
        <end position="342"/>
    </location>
</feature>
<dbReference type="GO" id="GO:0006508">
    <property type="term" value="P:proteolysis"/>
    <property type="evidence" value="ECO:0007669"/>
    <property type="project" value="UniProtKB-KW"/>
</dbReference>
<name>A0A7R8Z0C5_HERIL</name>
<comment type="catalytic activity">
    <reaction evidence="6">
        <text>Specificity close to that of papain. As compared to cathepsin B, cathepsin L exhibits higher activity toward protein substrates, but has little activity on Z-Arg-Arg-NHMec, and no peptidyl-dipeptidase activity.</text>
        <dbReference type="EC" id="3.4.22.15"/>
    </reaction>
</comment>
<comment type="subunit">
    <text evidence="8">Dimer of a heavy and a light chain linked by disulfide bonds.</text>
</comment>
<dbReference type="PROSITE" id="PS00640">
    <property type="entry name" value="THIOL_PROTEASE_ASN"/>
    <property type="match status" value="1"/>
</dbReference>
<evidence type="ECO:0000259" key="10">
    <source>
        <dbReference type="SMART" id="SM00645"/>
    </source>
</evidence>
<dbReference type="SMART" id="SM00645">
    <property type="entry name" value="Pept_C1"/>
    <property type="match status" value="1"/>
</dbReference>
<dbReference type="InterPro" id="IPR013128">
    <property type="entry name" value="Peptidase_C1A"/>
</dbReference>
<dbReference type="CDD" id="cd02248">
    <property type="entry name" value="Peptidase_C1A"/>
    <property type="match status" value="1"/>
</dbReference>
<evidence type="ECO:0000256" key="4">
    <source>
        <dbReference type="ARBA" id="ARBA00022807"/>
    </source>
</evidence>
<dbReference type="Gene3D" id="3.90.70.10">
    <property type="entry name" value="Cysteine proteinases"/>
    <property type="match status" value="1"/>
</dbReference>
<dbReference type="SUPFAM" id="SSF54001">
    <property type="entry name" value="Cysteine proteinases"/>
    <property type="match status" value="1"/>
</dbReference>
<dbReference type="EMBL" id="LR899012">
    <property type="protein sequence ID" value="CAD7088591.1"/>
    <property type="molecule type" value="Genomic_DNA"/>
</dbReference>
<dbReference type="FunFam" id="3.90.70.10:FF:000006">
    <property type="entry name" value="Cathepsin S"/>
    <property type="match status" value="1"/>
</dbReference>
<evidence type="ECO:0000256" key="3">
    <source>
        <dbReference type="ARBA" id="ARBA00022801"/>
    </source>
</evidence>
<dbReference type="EC" id="3.4.22.15" evidence="7"/>
<evidence type="ECO:0000256" key="9">
    <source>
        <dbReference type="SAM" id="SignalP"/>
    </source>
</evidence>